<dbReference type="InterPro" id="IPR003382">
    <property type="entry name" value="Flavoprotein"/>
</dbReference>
<protein>
    <recommendedName>
        <fullName evidence="3">Flavoprotein domain-containing protein</fullName>
    </recommendedName>
</protein>
<dbReference type="InterPro" id="IPR036551">
    <property type="entry name" value="Flavin_trans-like"/>
</dbReference>
<dbReference type="Gene3D" id="3.40.50.1950">
    <property type="entry name" value="Flavin prenyltransferase-like"/>
    <property type="match status" value="1"/>
</dbReference>
<evidence type="ECO:0000256" key="1">
    <source>
        <dbReference type="SAM" id="MobiDB-lite"/>
    </source>
</evidence>
<keyword evidence="2" id="KW-1133">Transmembrane helix</keyword>
<feature type="domain" description="Flavoprotein" evidence="3">
    <location>
        <begin position="13"/>
        <end position="116"/>
    </location>
</feature>
<evidence type="ECO:0000313" key="4">
    <source>
        <dbReference type="EMBL" id="MDA2804685.1"/>
    </source>
</evidence>
<dbReference type="RefSeq" id="WP_270677254.1">
    <property type="nucleotide sequence ID" value="NZ_JAQFWP010000013.1"/>
</dbReference>
<organism evidence="4 5">
    <name type="scientific">Nocardiopsis suaedae</name>
    <dbReference type="NCBI Taxonomy" id="3018444"/>
    <lineage>
        <taxon>Bacteria</taxon>
        <taxon>Bacillati</taxon>
        <taxon>Actinomycetota</taxon>
        <taxon>Actinomycetes</taxon>
        <taxon>Streptosporangiales</taxon>
        <taxon>Nocardiopsidaceae</taxon>
        <taxon>Nocardiopsis</taxon>
    </lineage>
</organism>
<sequence length="216" mass="21822">MNPPKITLPRGNVLLVGAGALPVALLPGWVLYLRQLYGWQVRVCLTRSATGLVASDALAAISGRPVLGPEWRPAGGTVEHREAAEWADLVVVIPATGAFIAKCAAGITDSLALATVGFTGAPVFIVPSLGGPRLRSKAVRRNLAALEEDGYHVLPTETGTSAHTGADDLGAMPSIFTVLRTIADSGAVGAGGTEAGGADAESAEPGPAGRVAEGTA</sequence>
<keyword evidence="2" id="KW-0472">Membrane</keyword>
<proteinExistence type="predicted"/>
<feature type="region of interest" description="Disordered" evidence="1">
    <location>
        <begin position="190"/>
        <end position="216"/>
    </location>
</feature>
<reference evidence="4" key="1">
    <citation type="submission" date="2023-01" db="EMBL/GenBank/DDBJ databases">
        <title>Draft genome sequence of Nocardiopsis sp. LSu2-4 isolated from halophytes.</title>
        <authorList>
            <person name="Duangmal K."/>
            <person name="Chantavorakit T."/>
        </authorList>
    </citation>
    <scope>NUCLEOTIDE SEQUENCE</scope>
    <source>
        <strain evidence="4">LSu2-4</strain>
    </source>
</reference>
<evidence type="ECO:0000256" key="2">
    <source>
        <dbReference type="SAM" id="Phobius"/>
    </source>
</evidence>
<feature type="compositionally biased region" description="Low complexity" evidence="1">
    <location>
        <begin position="196"/>
        <end position="209"/>
    </location>
</feature>
<accession>A0ABT4TJ02</accession>
<name>A0ABT4TJ02_9ACTN</name>
<evidence type="ECO:0000259" key="3">
    <source>
        <dbReference type="Pfam" id="PF02441"/>
    </source>
</evidence>
<dbReference type="PANTHER" id="PTHR14359">
    <property type="entry name" value="HOMO-OLIGOMERIC FLAVIN CONTAINING CYS DECARBOXYLASE FAMILY"/>
    <property type="match status" value="1"/>
</dbReference>
<dbReference type="PANTHER" id="PTHR14359:SF6">
    <property type="entry name" value="PHOSPHOPANTOTHENOYLCYSTEINE DECARBOXYLASE"/>
    <property type="match status" value="1"/>
</dbReference>
<keyword evidence="5" id="KW-1185">Reference proteome</keyword>
<dbReference type="Proteomes" id="UP001165685">
    <property type="component" value="Unassembled WGS sequence"/>
</dbReference>
<gene>
    <name evidence="4" type="ORF">O4U47_09190</name>
</gene>
<dbReference type="EMBL" id="JAQFWP010000013">
    <property type="protein sequence ID" value="MDA2804685.1"/>
    <property type="molecule type" value="Genomic_DNA"/>
</dbReference>
<feature type="transmembrane region" description="Helical" evidence="2">
    <location>
        <begin position="12"/>
        <end position="32"/>
    </location>
</feature>
<dbReference type="SUPFAM" id="SSF52507">
    <property type="entry name" value="Homo-oligomeric flavin-containing Cys decarboxylases, HFCD"/>
    <property type="match status" value="1"/>
</dbReference>
<keyword evidence="2" id="KW-0812">Transmembrane</keyword>
<dbReference type="Pfam" id="PF02441">
    <property type="entry name" value="Flavoprotein"/>
    <property type="match status" value="1"/>
</dbReference>
<evidence type="ECO:0000313" key="5">
    <source>
        <dbReference type="Proteomes" id="UP001165685"/>
    </source>
</evidence>
<comment type="caution">
    <text evidence="4">The sequence shown here is derived from an EMBL/GenBank/DDBJ whole genome shotgun (WGS) entry which is preliminary data.</text>
</comment>